<organism evidence="3 4">
    <name type="scientific">Marinobacter xestospongiae</name>
    <dbReference type="NCBI Taxonomy" id="994319"/>
    <lineage>
        <taxon>Bacteria</taxon>
        <taxon>Pseudomonadati</taxon>
        <taxon>Pseudomonadota</taxon>
        <taxon>Gammaproteobacteria</taxon>
        <taxon>Pseudomonadales</taxon>
        <taxon>Marinobacteraceae</taxon>
        <taxon>Marinobacter</taxon>
    </lineage>
</organism>
<reference evidence="3 4" key="1">
    <citation type="submission" date="2023-10" db="EMBL/GenBank/DDBJ databases">
        <title>Characteristics and mechanism of a salt-tolerant marine origin heterotrophic nitrifying- aerobic denitrifying bacteria Marinobacter xestospongiae HN1.</title>
        <authorList>
            <person name="Qi R."/>
        </authorList>
    </citation>
    <scope>NUCLEOTIDE SEQUENCE [LARGE SCALE GENOMIC DNA]</scope>
    <source>
        <strain evidence="3 4">HN1</strain>
    </source>
</reference>
<feature type="domain" description="Glycosyltransferase subfamily 4-like N-terminal" evidence="2">
    <location>
        <begin position="17"/>
        <end position="172"/>
    </location>
</feature>
<dbReference type="Gene3D" id="3.40.50.2000">
    <property type="entry name" value="Glycogen Phosphorylase B"/>
    <property type="match status" value="2"/>
</dbReference>
<dbReference type="Proteomes" id="UP001269819">
    <property type="component" value="Unassembled WGS sequence"/>
</dbReference>
<gene>
    <name evidence="3" type="ORF">RYS15_13660</name>
</gene>
<proteinExistence type="predicted"/>
<keyword evidence="3" id="KW-0808">Transferase</keyword>
<evidence type="ECO:0000259" key="2">
    <source>
        <dbReference type="Pfam" id="PF13439"/>
    </source>
</evidence>
<evidence type="ECO:0000259" key="1">
    <source>
        <dbReference type="Pfam" id="PF00534"/>
    </source>
</evidence>
<dbReference type="RefSeq" id="WP_316974231.1">
    <property type="nucleotide sequence ID" value="NZ_JAWIIJ010000009.1"/>
</dbReference>
<dbReference type="InterPro" id="IPR028098">
    <property type="entry name" value="Glyco_trans_4-like_N"/>
</dbReference>
<dbReference type="GO" id="GO:0016757">
    <property type="term" value="F:glycosyltransferase activity"/>
    <property type="evidence" value="ECO:0007669"/>
    <property type="project" value="UniProtKB-KW"/>
</dbReference>
<keyword evidence="4" id="KW-1185">Reference proteome</keyword>
<evidence type="ECO:0000313" key="4">
    <source>
        <dbReference type="Proteomes" id="UP001269819"/>
    </source>
</evidence>
<dbReference type="InterPro" id="IPR001296">
    <property type="entry name" value="Glyco_trans_1"/>
</dbReference>
<protein>
    <submittedName>
        <fullName evidence="3">Glycosyltransferase</fullName>
        <ecNumber evidence="3">2.4.-.-</ecNumber>
    </submittedName>
</protein>
<dbReference type="Pfam" id="PF00534">
    <property type="entry name" value="Glycos_transf_1"/>
    <property type="match status" value="1"/>
</dbReference>
<feature type="domain" description="Glycosyl transferase family 1" evidence="1">
    <location>
        <begin position="184"/>
        <end position="348"/>
    </location>
</feature>
<dbReference type="SUPFAM" id="SSF53756">
    <property type="entry name" value="UDP-Glycosyltransferase/glycogen phosphorylase"/>
    <property type="match status" value="1"/>
</dbReference>
<dbReference type="EMBL" id="JAWIIJ010000009">
    <property type="protein sequence ID" value="MDV2079731.1"/>
    <property type="molecule type" value="Genomic_DNA"/>
</dbReference>
<dbReference type="Pfam" id="PF13439">
    <property type="entry name" value="Glyco_transf_4"/>
    <property type="match status" value="1"/>
</dbReference>
<evidence type="ECO:0000313" key="3">
    <source>
        <dbReference type="EMBL" id="MDV2079731.1"/>
    </source>
</evidence>
<name>A0ABU3W142_9GAMM</name>
<dbReference type="PANTHER" id="PTHR12526">
    <property type="entry name" value="GLYCOSYLTRANSFERASE"/>
    <property type="match status" value="1"/>
</dbReference>
<sequence length="371" mass="41140">MAKTPIRITHVTFNMGIGGTEQVIRQLVSNLPPSDFCNQIVCIDGQIGEIGQQLSRDGIELRSVPRQPGFDWQLVRALRDHIREFDSDLVHCHQYTPWVYGWLAARGTGARVVFTEHGRFHPDRRRYKAMLINPMLALLSGAVVAISRATREALHCYEFLPRRGIRVIYNGIRGLQRDAREGQSIRQSLGIPGQARVVGTVARLDPVKNQGMMLAAFAELASEMPDLWLLMVGDGPDRAGLERQAEQLGLAERIVFTGFIDQPAQYLATMDLFLLSSHTEGTSMTLLEAMSLGVPAVCTEVGGNPEIVADGETGLLTPPGDSAAFAEAMRQLLTRPELYQRLASNSRDRFAKRFSVDHMLAEYSAIYHSLA</sequence>
<keyword evidence="3" id="KW-0328">Glycosyltransferase</keyword>
<accession>A0ABU3W142</accession>
<dbReference type="EC" id="2.4.-.-" evidence="3"/>
<comment type="caution">
    <text evidence="3">The sequence shown here is derived from an EMBL/GenBank/DDBJ whole genome shotgun (WGS) entry which is preliminary data.</text>
</comment>
<dbReference type="PANTHER" id="PTHR12526:SF630">
    <property type="entry name" value="GLYCOSYLTRANSFERASE"/>
    <property type="match status" value="1"/>
</dbReference>